<dbReference type="PROSITE" id="PS01187">
    <property type="entry name" value="EGF_CA"/>
    <property type="match status" value="1"/>
</dbReference>
<dbReference type="InterPro" id="IPR001881">
    <property type="entry name" value="EGF-like_Ca-bd_dom"/>
</dbReference>
<dbReference type="GO" id="GO:0007219">
    <property type="term" value="P:Notch signaling pathway"/>
    <property type="evidence" value="ECO:0007669"/>
    <property type="project" value="TreeGrafter"/>
</dbReference>
<dbReference type="AlphaFoldDB" id="A0A7J5YQL0"/>
<proteinExistence type="predicted"/>
<accession>A0A7J5YQL0</accession>
<evidence type="ECO:0000256" key="1">
    <source>
        <dbReference type="ARBA" id="ARBA00022536"/>
    </source>
</evidence>
<keyword evidence="6" id="KW-0472">Membrane</keyword>
<feature type="disulfide bond" evidence="5">
    <location>
        <begin position="13"/>
        <end position="23"/>
    </location>
</feature>
<comment type="caution">
    <text evidence="8">The sequence shown here is derived from an EMBL/GenBank/DDBJ whole genome shotgun (WGS) entry which is preliminary data.</text>
</comment>
<dbReference type="GO" id="GO:0005112">
    <property type="term" value="F:Notch binding"/>
    <property type="evidence" value="ECO:0007669"/>
    <property type="project" value="TreeGrafter"/>
</dbReference>
<evidence type="ECO:0000256" key="4">
    <source>
        <dbReference type="ARBA" id="ARBA00023180"/>
    </source>
</evidence>
<feature type="domain" description="EGF-like" evidence="7">
    <location>
        <begin position="9"/>
        <end position="44"/>
    </location>
</feature>
<dbReference type="PRINTS" id="PR00010">
    <property type="entry name" value="EGFBLOOD"/>
</dbReference>
<dbReference type="Pfam" id="PF00008">
    <property type="entry name" value="EGF"/>
    <property type="match status" value="3"/>
</dbReference>
<dbReference type="Gene3D" id="2.10.25.10">
    <property type="entry name" value="Laminin"/>
    <property type="match status" value="3"/>
</dbReference>
<feature type="disulfide bond" evidence="5">
    <location>
        <begin position="112"/>
        <end position="121"/>
    </location>
</feature>
<dbReference type="PROSITE" id="PS00010">
    <property type="entry name" value="ASX_HYDROXYL"/>
    <property type="match status" value="2"/>
</dbReference>
<dbReference type="FunFam" id="2.10.25.10:FF:000143">
    <property type="entry name" value="Protein crumbs 1"/>
    <property type="match status" value="1"/>
</dbReference>
<keyword evidence="6" id="KW-1133">Transmembrane helix</keyword>
<feature type="domain" description="EGF-like" evidence="7">
    <location>
        <begin position="46"/>
        <end position="82"/>
    </location>
</feature>
<dbReference type="FunFam" id="2.10.25.10:FF:000031">
    <property type="entry name" value="neurogenic locus notch homolog protein 3"/>
    <property type="match status" value="1"/>
</dbReference>
<dbReference type="InterPro" id="IPR018097">
    <property type="entry name" value="EGF_Ca-bd_CS"/>
</dbReference>
<dbReference type="OrthoDB" id="283575at2759"/>
<dbReference type="GO" id="GO:0005509">
    <property type="term" value="F:calcium ion binding"/>
    <property type="evidence" value="ECO:0007669"/>
    <property type="project" value="InterPro"/>
</dbReference>
<feature type="disulfide bond" evidence="5">
    <location>
        <begin position="34"/>
        <end position="43"/>
    </location>
</feature>
<dbReference type="InterPro" id="IPR000742">
    <property type="entry name" value="EGF"/>
</dbReference>
<evidence type="ECO:0000256" key="6">
    <source>
        <dbReference type="SAM" id="Phobius"/>
    </source>
</evidence>
<keyword evidence="4" id="KW-0325">Glycoprotein</keyword>
<sequence>MGGELCELEVNECSSSPCGYGTCKDLLADYQCDCHPGYTGRDCKEELDNCLEFSCVNGGTCMDKGGAHTCSCPRGYVGKRCQCETEIDECEFRPCLNGATCLDRLNHFQCVCVLGFSGRVCEDNREEHTERIPWLVVTIPLTTLCVLVAILVVFCMVMTARKKRQSEGTYSPSSQEVAGARLEMGSVLKVPPEERLI</sequence>
<reference evidence="8 9" key="1">
    <citation type="submission" date="2020-03" db="EMBL/GenBank/DDBJ databases">
        <title>Dissostichus mawsoni Genome sequencing and assembly.</title>
        <authorList>
            <person name="Park H."/>
        </authorList>
    </citation>
    <scope>NUCLEOTIDE SEQUENCE [LARGE SCALE GENOMIC DNA]</scope>
    <source>
        <strain evidence="8">DM0001</strain>
        <tissue evidence="8">Muscle</tissue>
    </source>
</reference>
<dbReference type="SMART" id="SM00179">
    <property type="entry name" value="EGF_CA"/>
    <property type="match status" value="3"/>
</dbReference>
<organism evidence="8 9">
    <name type="scientific">Dissostichus mawsoni</name>
    <name type="common">Antarctic cod</name>
    <dbReference type="NCBI Taxonomy" id="36200"/>
    <lineage>
        <taxon>Eukaryota</taxon>
        <taxon>Metazoa</taxon>
        <taxon>Chordata</taxon>
        <taxon>Craniata</taxon>
        <taxon>Vertebrata</taxon>
        <taxon>Euteleostomi</taxon>
        <taxon>Actinopterygii</taxon>
        <taxon>Neopterygii</taxon>
        <taxon>Teleostei</taxon>
        <taxon>Neoteleostei</taxon>
        <taxon>Acanthomorphata</taxon>
        <taxon>Eupercaria</taxon>
        <taxon>Perciformes</taxon>
        <taxon>Notothenioidei</taxon>
        <taxon>Nototheniidae</taxon>
        <taxon>Dissostichus</taxon>
    </lineage>
</organism>
<feature type="transmembrane region" description="Helical" evidence="6">
    <location>
        <begin position="134"/>
        <end position="157"/>
    </location>
</feature>
<dbReference type="PROSITE" id="PS50026">
    <property type="entry name" value="EGF_3"/>
    <property type="match status" value="3"/>
</dbReference>
<gene>
    <name evidence="8" type="ORF">F7725_013462</name>
</gene>
<dbReference type="CDD" id="cd00054">
    <property type="entry name" value="EGF_CA"/>
    <property type="match status" value="3"/>
</dbReference>
<dbReference type="PROSITE" id="PS01186">
    <property type="entry name" value="EGF_2"/>
    <property type="match status" value="2"/>
</dbReference>
<keyword evidence="3 5" id="KW-1015">Disulfide bond</keyword>
<name>A0A7J5YQL0_DISMA</name>
<evidence type="ECO:0000313" key="9">
    <source>
        <dbReference type="Proteomes" id="UP000518266"/>
    </source>
</evidence>
<evidence type="ECO:0000259" key="7">
    <source>
        <dbReference type="PROSITE" id="PS50026"/>
    </source>
</evidence>
<feature type="domain" description="EGF-like" evidence="7">
    <location>
        <begin position="86"/>
        <end position="122"/>
    </location>
</feature>
<dbReference type="InterPro" id="IPR009030">
    <property type="entry name" value="Growth_fac_rcpt_cys_sf"/>
</dbReference>
<dbReference type="PROSITE" id="PS00022">
    <property type="entry name" value="EGF_1"/>
    <property type="match status" value="3"/>
</dbReference>
<dbReference type="SUPFAM" id="SSF57184">
    <property type="entry name" value="Growth factor receptor domain"/>
    <property type="match status" value="1"/>
</dbReference>
<feature type="disulfide bond" evidence="5">
    <location>
        <begin position="72"/>
        <end position="81"/>
    </location>
</feature>
<keyword evidence="1 5" id="KW-0245">EGF-like domain</keyword>
<keyword evidence="6" id="KW-0812">Transmembrane</keyword>
<evidence type="ECO:0000256" key="2">
    <source>
        <dbReference type="ARBA" id="ARBA00022737"/>
    </source>
</evidence>
<comment type="caution">
    <text evidence="5">Lacks conserved residue(s) required for the propagation of feature annotation.</text>
</comment>
<protein>
    <recommendedName>
        <fullName evidence="7">EGF-like domain-containing protein</fullName>
    </recommendedName>
</protein>
<dbReference type="InterPro" id="IPR000152">
    <property type="entry name" value="EGF-type_Asp/Asn_hydroxyl_site"/>
</dbReference>
<dbReference type="Proteomes" id="UP000518266">
    <property type="component" value="Unassembled WGS sequence"/>
</dbReference>
<dbReference type="PANTHER" id="PTHR12916:SF13">
    <property type="entry name" value="SUSHI, VON WILLEBRAND FACTOR TYPE A, EGF AND PENTRAXIN DOMAIN-CONTAINING PROTEIN 1-LIKE"/>
    <property type="match status" value="1"/>
</dbReference>
<evidence type="ECO:0000313" key="8">
    <source>
        <dbReference type="EMBL" id="KAF3851690.1"/>
    </source>
</evidence>
<dbReference type="SMART" id="SM00181">
    <property type="entry name" value="EGF"/>
    <property type="match status" value="3"/>
</dbReference>
<dbReference type="PANTHER" id="PTHR12916">
    <property type="entry name" value="CYTOCHROME C OXIDASE POLYPEPTIDE VIC-2"/>
    <property type="match status" value="1"/>
</dbReference>
<keyword evidence="9" id="KW-1185">Reference proteome</keyword>
<evidence type="ECO:0000256" key="5">
    <source>
        <dbReference type="PROSITE-ProRule" id="PRU00076"/>
    </source>
</evidence>
<evidence type="ECO:0000256" key="3">
    <source>
        <dbReference type="ARBA" id="ARBA00023157"/>
    </source>
</evidence>
<keyword evidence="2" id="KW-0677">Repeat</keyword>
<dbReference type="EMBL" id="JAAKFY010000010">
    <property type="protein sequence ID" value="KAF3851690.1"/>
    <property type="molecule type" value="Genomic_DNA"/>
</dbReference>